<proteinExistence type="predicted"/>
<dbReference type="AlphaFoldDB" id="A0A5S3WK73"/>
<comment type="caution">
    <text evidence="2">The sequence shown here is derived from an EMBL/GenBank/DDBJ whole genome shotgun (WGS) entry which is preliminary data.</text>
</comment>
<gene>
    <name evidence="2" type="ORF">CWB99_13970</name>
</gene>
<organism evidence="2 3">
    <name type="scientific">Pseudoalteromonas rubra</name>
    <dbReference type="NCBI Taxonomy" id="43658"/>
    <lineage>
        <taxon>Bacteria</taxon>
        <taxon>Pseudomonadati</taxon>
        <taxon>Pseudomonadota</taxon>
        <taxon>Gammaproteobacteria</taxon>
        <taxon>Alteromonadales</taxon>
        <taxon>Pseudoalteromonadaceae</taxon>
        <taxon>Pseudoalteromonas</taxon>
    </lineage>
</organism>
<sequence>MKRANYLQCAPKLMQHLFVQEQLLNEEVTRHLDTKLWELVKLRASQLNQCGYCIAMHSRQAMEQGECAKRIIALNAWRDMSGFTTQERLALTLCEQLTNLQPIEDTLYAQLSDVFSDDALVTLTVAINAINAWNRVVKMFKPDPDEQ</sequence>
<reference evidence="3" key="2">
    <citation type="submission" date="2019-06" db="EMBL/GenBank/DDBJ databases">
        <title>Co-occurence of chitin degradation, pigmentation and bioactivity in marine Pseudoalteromonas.</title>
        <authorList>
            <person name="Sonnenschein E.C."/>
            <person name="Bech P.K."/>
        </authorList>
    </citation>
    <scope>NUCLEOTIDE SEQUENCE [LARGE SCALE GENOMIC DNA]</scope>
    <source>
        <strain evidence="3">S2676</strain>
    </source>
</reference>
<evidence type="ECO:0000313" key="2">
    <source>
        <dbReference type="EMBL" id="TMP27792.1"/>
    </source>
</evidence>
<protein>
    <submittedName>
        <fullName evidence="2">Alkylhydroperoxidase</fullName>
    </submittedName>
</protein>
<dbReference type="SUPFAM" id="SSF69118">
    <property type="entry name" value="AhpD-like"/>
    <property type="match status" value="1"/>
</dbReference>
<name>A0A5S3WK73_9GAMM</name>
<dbReference type="InterPro" id="IPR003779">
    <property type="entry name" value="CMD-like"/>
</dbReference>
<dbReference type="RefSeq" id="WP_138551684.1">
    <property type="nucleotide sequence ID" value="NZ_PNCH01000028.1"/>
</dbReference>
<dbReference type="PANTHER" id="PTHR34846:SF10">
    <property type="entry name" value="CYTOPLASMIC PROTEIN"/>
    <property type="match status" value="1"/>
</dbReference>
<evidence type="ECO:0000313" key="3">
    <source>
        <dbReference type="Proteomes" id="UP000310249"/>
    </source>
</evidence>
<dbReference type="NCBIfam" id="TIGR00778">
    <property type="entry name" value="ahpD_dom"/>
    <property type="match status" value="1"/>
</dbReference>
<dbReference type="Pfam" id="PF02627">
    <property type="entry name" value="CMD"/>
    <property type="match status" value="1"/>
</dbReference>
<dbReference type="EMBL" id="PNCI01000030">
    <property type="protein sequence ID" value="TMP27792.1"/>
    <property type="molecule type" value="Genomic_DNA"/>
</dbReference>
<reference evidence="2 3" key="1">
    <citation type="submission" date="2018-01" db="EMBL/GenBank/DDBJ databases">
        <authorList>
            <person name="Paulsen S."/>
            <person name="Gram L.K."/>
        </authorList>
    </citation>
    <scope>NUCLEOTIDE SEQUENCE [LARGE SCALE GENOMIC DNA]</scope>
    <source>
        <strain evidence="2 3">S2676</strain>
    </source>
</reference>
<keyword evidence="2" id="KW-0560">Oxidoreductase</keyword>
<dbReference type="InterPro" id="IPR004675">
    <property type="entry name" value="AhpD_core"/>
</dbReference>
<dbReference type="GO" id="GO:0051920">
    <property type="term" value="F:peroxiredoxin activity"/>
    <property type="evidence" value="ECO:0007669"/>
    <property type="project" value="InterPro"/>
</dbReference>
<evidence type="ECO:0000259" key="1">
    <source>
        <dbReference type="Pfam" id="PF02627"/>
    </source>
</evidence>
<keyword evidence="2" id="KW-0575">Peroxidase</keyword>
<feature type="domain" description="Carboxymuconolactone decarboxylase-like" evidence="1">
    <location>
        <begin position="26"/>
        <end position="93"/>
    </location>
</feature>
<accession>A0A5S3WK73</accession>
<dbReference type="Proteomes" id="UP000310249">
    <property type="component" value="Unassembled WGS sequence"/>
</dbReference>
<dbReference type="Gene3D" id="1.20.1290.10">
    <property type="entry name" value="AhpD-like"/>
    <property type="match status" value="1"/>
</dbReference>
<dbReference type="PANTHER" id="PTHR34846">
    <property type="entry name" value="4-CARBOXYMUCONOLACTONE DECARBOXYLASE FAMILY PROTEIN (AFU_ORTHOLOGUE AFUA_6G11590)"/>
    <property type="match status" value="1"/>
</dbReference>
<dbReference type="OrthoDB" id="9801997at2"/>
<dbReference type="InterPro" id="IPR029032">
    <property type="entry name" value="AhpD-like"/>
</dbReference>